<reference evidence="1" key="1">
    <citation type="submission" date="2020-03" db="EMBL/GenBank/DDBJ databases">
        <title>Draft Genome Sequence of Cylindrodendrum hubeiense.</title>
        <authorList>
            <person name="Buettner E."/>
            <person name="Kellner H."/>
        </authorList>
    </citation>
    <scope>NUCLEOTIDE SEQUENCE</scope>
    <source>
        <strain evidence="1">IHI 201604</strain>
    </source>
</reference>
<accession>A0A9P5L5A7</accession>
<sequence>MEEMENRLGVLRLAAARSRHLVVGVGRLVGFSSTIAAHRNPNAELQYHPEGPRVARMRSITIAVIRVVGVITGRSCKLPKAAGILPDARISTEGIPTSLPKAARTM</sequence>
<comment type="caution">
    <text evidence="1">The sequence shown here is derived from an EMBL/GenBank/DDBJ whole genome shotgun (WGS) entry which is preliminary data.</text>
</comment>
<protein>
    <submittedName>
        <fullName evidence="1">Uncharacterized protein</fullName>
    </submittedName>
</protein>
<name>A0A9P5L5A7_9HYPO</name>
<gene>
    <name evidence="1" type="ORF">G7Z17_g9864</name>
</gene>
<evidence type="ECO:0000313" key="1">
    <source>
        <dbReference type="EMBL" id="KAF7544546.1"/>
    </source>
</evidence>
<proteinExistence type="predicted"/>
<evidence type="ECO:0000313" key="2">
    <source>
        <dbReference type="Proteomes" id="UP000722485"/>
    </source>
</evidence>
<dbReference type="Proteomes" id="UP000722485">
    <property type="component" value="Unassembled WGS sequence"/>
</dbReference>
<keyword evidence="2" id="KW-1185">Reference proteome</keyword>
<organism evidence="1 2">
    <name type="scientific">Cylindrodendrum hubeiense</name>
    <dbReference type="NCBI Taxonomy" id="595255"/>
    <lineage>
        <taxon>Eukaryota</taxon>
        <taxon>Fungi</taxon>
        <taxon>Dikarya</taxon>
        <taxon>Ascomycota</taxon>
        <taxon>Pezizomycotina</taxon>
        <taxon>Sordariomycetes</taxon>
        <taxon>Hypocreomycetidae</taxon>
        <taxon>Hypocreales</taxon>
        <taxon>Nectriaceae</taxon>
        <taxon>Cylindrodendrum</taxon>
    </lineage>
</organism>
<dbReference type="AlphaFoldDB" id="A0A9P5L5A7"/>
<dbReference type="EMBL" id="JAANBB010000298">
    <property type="protein sequence ID" value="KAF7544546.1"/>
    <property type="molecule type" value="Genomic_DNA"/>
</dbReference>